<keyword evidence="4" id="KW-1185">Reference proteome</keyword>
<dbReference type="InterPro" id="IPR004380">
    <property type="entry name" value="Asp_race"/>
</dbReference>
<keyword evidence="2" id="KW-0413">Isomerase</keyword>
<evidence type="ECO:0000256" key="1">
    <source>
        <dbReference type="ARBA" id="ARBA00007847"/>
    </source>
</evidence>
<dbReference type="SUPFAM" id="SSF53681">
    <property type="entry name" value="Aspartate/glutamate racemase"/>
    <property type="match status" value="2"/>
</dbReference>
<proteinExistence type="inferred from homology"/>
<dbReference type="PANTHER" id="PTHR21198:SF7">
    <property type="entry name" value="ASPARTATE-GLUTAMATE RACEMASE FAMILY"/>
    <property type="match status" value="1"/>
</dbReference>
<organism evidence="3 4">
    <name type="scientific">Pseudoalteromonas aurantia 208</name>
    <dbReference type="NCBI Taxonomy" id="1314867"/>
    <lineage>
        <taxon>Bacteria</taxon>
        <taxon>Pseudomonadati</taxon>
        <taxon>Pseudomonadota</taxon>
        <taxon>Gammaproteobacteria</taxon>
        <taxon>Alteromonadales</taxon>
        <taxon>Pseudoalteromonadaceae</taxon>
        <taxon>Pseudoalteromonas</taxon>
    </lineage>
</organism>
<comment type="similarity">
    <text evidence="1">Belongs to the aspartate/glutamate racemases family.</text>
</comment>
<name>A0ABR9ED43_9GAMM</name>
<comment type="caution">
    <text evidence="3">The sequence shown here is derived from an EMBL/GenBank/DDBJ whole genome shotgun (WGS) entry which is preliminary data.</text>
</comment>
<reference evidence="3 4" key="1">
    <citation type="submission" date="2015-03" db="EMBL/GenBank/DDBJ databases">
        <title>Genome sequence of Pseudoalteromonas aurantia.</title>
        <authorList>
            <person name="Xie B.-B."/>
            <person name="Rong J.-C."/>
            <person name="Qin Q.-L."/>
            <person name="Zhang Y.-Z."/>
        </authorList>
    </citation>
    <scope>NUCLEOTIDE SEQUENCE [LARGE SCALE GENOMIC DNA]</scope>
    <source>
        <strain evidence="3 4">208</strain>
    </source>
</reference>
<gene>
    <name evidence="3" type="ORF">PAUR_a2639</name>
</gene>
<dbReference type="NCBIfam" id="TIGR00035">
    <property type="entry name" value="asp_race"/>
    <property type="match status" value="1"/>
</dbReference>
<dbReference type="Pfam" id="PF01177">
    <property type="entry name" value="Asp_Glu_race"/>
    <property type="match status" value="1"/>
</dbReference>
<evidence type="ECO:0000313" key="3">
    <source>
        <dbReference type="EMBL" id="MBE0368909.1"/>
    </source>
</evidence>
<protein>
    <submittedName>
        <fullName evidence="3">Aspartate racemase</fullName>
    </submittedName>
</protein>
<dbReference type="Proteomes" id="UP000615755">
    <property type="component" value="Unassembled WGS sequence"/>
</dbReference>
<dbReference type="InterPro" id="IPR001920">
    <property type="entry name" value="Asp/Glu_race"/>
</dbReference>
<dbReference type="PANTHER" id="PTHR21198">
    <property type="entry name" value="GLUTAMATE RACEMASE"/>
    <property type="match status" value="1"/>
</dbReference>
<evidence type="ECO:0000256" key="2">
    <source>
        <dbReference type="ARBA" id="ARBA00023235"/>
    </source>
</evidence>
<dbReference type="InterPro" id="IPR015942">
    <property type="entry name" value="Asp/Glu/hydantoin_racemase"/>
</dbReference>
<dbReference type="EMBL" id="AQGV01000012">
    <property type="protein sequence ID" value="MBE0368909.1"/>
    <property type="molecule type" value="Genomic_DNA"/>
</dbReference>
<dbReference type="Gene3D" id="3.40.50.1860">
    <property type="match status" value="2"/>
</dbReference>
<accession>A0ABR9ED43</accession>
<sequence>MKTLGLIGGMSWESTASYYRLINQGIKSKLGGLHSGKIILNSVDFAQIEAFQQSGDWQKSAEVLQSSALSLEAAGAQCIMICTNTMHKVADEVASVVTLPLLHIADATAKVICKQKLNKVALLGTRFTMADTFYIDRLEQHGIEVLVPSEQDQIVIHDIIYQQLCVGDIRPHSKQLYLSVIAHLKAKGAQGVVLGCTEIGLLIQQEDTNVPFFDTAEIHANAAVEFALSD</sequence>
<dbReference type="RefSeq" id="WP_192508121.1">
    <property type="nucleotide sequence ID" value="NZ_AQGV01000012.1"/>
</dbReference>
<evidence type="ECO:0000313" key="4">
    <source>
        <dbReference type="Proteomes" id="UP000615755"/>
    </source>
</evidence>